<keyword evidence="2" id="KW-0805">Transcription regulation</keyword>
<dbReference type="InterPro" id="IPR036390">
    <property type="entry name" value="WH_DNA-bd_sf"/>
</dbReference>
<evidence type="ECO:0000256" key="4">
    <source>
        <dbReference type="ARBA" id="ARBA00023163"/>
    </source>
</evidence>
<dbReference type="GO" id="GO:0032993">
    <property type="term" value="C:protein-DNA complex"/>
    <property type="evidence" value="ECO:0007669"/>
    <property type="project" value="TreeGrafter"/>
</dbReference>
<name>A0A9D2MXB3_9FIRM</name>
<dbReference type="Proteomes" id="UP000823910">
    <property type="component" value="Unassembled WGS sequence"/>
</dbReference>
<evidence type="ECO:0000313" key="6">
    <source>
        <dbReference type="EMBL" id="HJC05054.1"/>
    </source>
</evidence>
<dbReference type="InterPro" id="IPR005119">
    <property type="entry name" value="LysR_subst-bd"/>
</dbReference>
<dbReference type="PROSITE" id="PS50931">
    <property type="entry name" value="HTH_LYSR"/>
    <property type="match status" value="1"/>
</dbReference>
<dbReference type="InterPro" id="IPR036388">
    <property type="entry name" value="WH-like_DNA-bd_sf"/>
</dbReference>
<comment type="similarity">
    <text evidence="1">Belongs to the LysR transcriptional regulatory family.</text>
</comment>
<evidence type="ECO:0000256" key="2">
    <source>
        <dbReference type="ARBA" id="ARBA00023015"/>
    </source>
</evidence>
<feature type="domain" description="HTH lysR-type" evidence="5">
    <location>
        <begin position="1"/>
        <end position="58"/>
    </location>
</feature>
<dbReference type="EMBL" id="DWWT01000008">
    <property type="protein sequence ID" value="HJC05054.1"/>
    <property type="molecule type" value="Genomic_DNA"/>
</dbReference>
<dbReference type="PRINTS" id="PR00039">
    <property type="entry name" value="HTHLYSR"/>
</dbReference>
<keyword evidence="3" id="KW-0238">DNA-binding</keyword>
<reference evidence="6" key="2">
    <citation type="submission" date="2021-04" db="EMBL/GenBank/DDBJ databases">
        <authorList>
            <person name="Gilroy R."/>
        </authorList>
    </citation>
    <scope>NUCLEOTIDE SEQUENCE</scope>
    <source>
        <strain evidence="6">CHK180-15479</strain>
    </source>
</reference>
<comment type="caution">
    <text evidence="6">The sequence shown here is derived from an EMBL/GenBank/DDBJ whole genome shotgun (WGS) entry which is preliminary data.</text>
</comment>
<dbReference type="CDD" id="cd05466">
    <property type="entry name" value="PBP2_LTTR_substrate"/>
    <property type="match status" value="1"/>
</dbReference>
<dbReference type="PANTHER" id="PTHR30346">
    <property type="entry name" value="TRANSCRIPTIONAL DUAL REGULATOR HCAR-RELATED"/>
    <property type="match status" value="1"/>
</dbReference>
<dbReference type="GO" id="GO:0003700">
    <property type="term" value="F:DNA-binding transcription factor activity"/>
    <property type="evidence" value="ECO:0007669"/>
    <property type="project" value="InterPro"/>
</dbReference>
<accession>A0A9D2MXB3</accession>
<evidence type="ECO:0000259" key="5">
    <source>
        <dbReference type="PROSITE" id="PS50931"/>
    </source>
</evidence>
<keyword evidence="4" id="KW-0804">Transcription</keyword>
<evidence type="ECO:0000256" key="1">
    <source>
        <dbReference type="ARBA" id="ARBA00009437"/>
    </source>
</evidence>
<reference evidence="6" key="1">
    <citation type="journal article" date="2021" name="PeerJ">
        <title>Extensive microbial diversity within the chicken gut microbiome revealed by metagenomics and culture.</title>
        <authorList>
            <person name="Gilroy R."/>
            <person name="Ravi A."/>
            <person name="Getino M."/>
            <person name="Pursley I."/>
            <person name="Horton D.L."/>
            <person name="Alikhan N.F."/>
            <person name="Baker D."/>
            <person name="Gharbi K."/>
            <person name="Hall N."/>
            <person name="Watson M."/>
            <person name="Adriaenssens E.M."/>
            <person name="Foster-Nyarko E."/>
            <person name="Jarju S."/>
            <person name="Secka A."/>
            <person name="Antonio M."/>
            <person name="Oren A."/>
            <person name="Chaudhuri R.R."/>
            <person name="La Ragione R."/>
            <person name="Hildebrand F."/>
            <person name="Pallen M.J."/>
        </authorList>
    </citation>
    <scope>NUCLEOTIDE SEQUENCE</scope>
    <source>
        <strain evidence="6">CHK180-15479</strain>
    </source>
</reference>
<evidence type="ECO:0000313" key="7">
    <source>
        <dbReference type="Proteomes" id="UP000823910"/>
    </source>
</evidence>
<dbReference type="Gene3D" id="3.40.190.10">
    <property type="entry name" value="Periplasmic binding protein-like II"/>
    <property type="match status" value="2"/>
</dbReference>
<dbReference type="Pfam" id="PF00126">
    <property type="entry name" value="HTH_1"/>
    <property type="match status" value="1"/>
</dbReference>
<dbReference type="Gene3D" id="1.10.10.10">
    <property type="entry name" value="Winged helix-like DNA-binding domain superfamily/Winged helix DNA-binding domain"/>
    <property type="match status" value="1"/>
</dbReference>
<dbReference type="GO" id="GO:0003677">
    <property type="term" value="F:DNA binding"/>
    <property type="evidence" value="ECO:0007669"/>
    <property type="project" value="UniProtKB-KW"/>
</dbReference>
<dbReference type="InterPro" id="IPR000847">
    <property type="entry name" value="LysR_HTH_N"/>
</dbReference>
<proteinExistence type="inferred from homology"/>
<sequence length="297" mass="33225">MNTFQLSCFLAVAENLNFARAAKELNISQPAVTHQIRSLEEELNVKLFRRNTRLVELTYFGNLFLNDAREILTLADRAKKRLENLPEQEILPFSIGCGSAIPMFLFASVLREMARIYPGLRPQICTIPFASMFRLLDDEAIDAAAGFEETDSRKVRGTYRELKKIPVVCLCAKDSPLAGHGAVSLADLREEKIVLTRPLLLPNQIARLQNRVIEGRSPSDLYFCESVESCMILAKAGMGVTILPEIFALREEPLAAIPVSGTAPISFGLYYKTLQSNGPLKDFIRLSKEHFQNFALS</sequence>
<protein>
    <submittedName>
        <fullName evidence="6">LysR family transcriptional regulator</fullName>
    </submittedName>
</protein>
<dbReference type="SUPFAM" id="SSF46785">
    <property type="entry name" value="Winged helix' DNA-binding domain"/>
    <property type="match status" value="1"/>
</dbReference>
<dbReference type="AlphaFoldDB" id="A0A9D2MXB3"/>
<dbReference type="FunFam" id="1.10.10.10:FF:000001">
    <property type="entry name" value="LysR family transcriptional regulator"/>
    <property type="match status" value="1"/>
</dbReference>
<gene>
    <name evidence="6" type="ORF">H9704_02705</name>
</gene>
<evidence type="ECO:0000256" key="3">
    <source>
        <dbReference type="ARBA" id="ARBA00023125"/>
    </source>
</evidence>
<dbReference type="Pfam" id="PF03466">
    <property type="entry name" value="LysR_substrate"/>
    <property type="match status" value="1"/>
</dbReference>
<organism evidence="6 7">
    <name type="scientific">Candidatus Enterocloster excrementipullorum</name>
    <dbReference type="NCBI Taxonomy" id="2838559"/>
    <lineage>
        <taxon>Bacteria</taxon>
        <taxon>Bacillati</taxon>
        <taxon>Bacillota</taxon>
        <taxon>Clostridia</taxon>
        <taxon>Lachnospirales</taxon>
        <taxon>Lachnospiraceae</taxon>
        <taxon>Enterocloster</taxon>
    </lineage>
</organism>
<dbReference type="PANTHER" id="PTHR30346:SF0">
    <property type="entry name" value="HCA OPERON TRANSCRIPTIONAL ACTIVATOR HCAR"/>
    <property type="match status" value="1"/>
</dbReference>
<dbReference type="SUPFAM" id="SSF53850">
    <property type="entry name" value="Periplasmic binding protein-like II"/>
    <property type="match status" value="1"/>
</dbReference>